<dbReference type="EMBL" id="MPUH01000074">
    <property type="protein sequence ID" value="OMJ91817.1"/>
    <property type="molecule type" value="Genomic_DNA"/>
</dbReference>
<evidence type="ECO:0000313" key="1">
    <source>
        <dbReference type="EMBL" id="OMJ91817.1"/>
    </source>
</evidence>
<protein>
    <submittedName>
        <fullName evidence="1">Uncharacterized protein</fullName>
    </submittedName>
</protein>
<dbReference type="Proteomes" id="UP000187209">
    <property type="component" value="Unassembled WGS sequence"/>
</dbReference>
<accession>A0A1R2CS45</accession>
<dbReference type="AlphaFoldDB" id="A0A1R2CS45"/>
<reference evidence="1 2" key="1">
    <citation type="submission" date="2016-11" db="EMBL/GenBank/DDBJ databases">
        <title>The macronuclear genome of Stentor coeruleus: a giant cell with tiny introns.</title>
        <authorList>
            <person name="Slabodnick M."/>
            <person name="Ruby J.G."/>
            <person name="Reiff S.B."/>
            <person name="Swart E.C."/>
            <person name="Gosai S."/>
            <person name="Prabakaran S."/>
            <person name="Witkowska E."/>
            <person name="Larue G.E."/>
            <person name="Fisher S."/>
            <person name="Freeman R.M."/>
            <person name="Gunawardena J."/>
            <person name="Chu W."/>
            <person name="Stover N.A."/>
            <person name="Gregory B.D."/>
            <person name="Nowacki M."/>
            <person name="Derisi J."/>
            <person name="Roy S.W."/>
            <person name="Marshall W.F."/>
            <person name="Sood P."/>
        </authorList>
    </citation>
    <scope>NUCLEOTIDE SEQUENCE [LARGE SCALE GENOMIC DNA]</scope>
    <source>
        <strain evidence="1">WM001</strain>
    </source>
</reference>
<evidence type="ECO:0000313" key="2">
    <source>
        <dbReference type="Proteomes" id="UP000187209"/>
    </source>
</evidence>
<gene>
    <name evidence="1" type="ORF">SteCoe_5606</name>
</gene>
<proteinExistence type="predicted"/>
<sequence>MDYIFDHEKLRINEIMQRVCDKNNFKPLKPLRNSNLNFRRSSIDSYSKAQMNLSNISNFKQTGFHLETQSTSPLFIQSSQSSTHRYYKNNQFFNQKILPQVSPVLEKSIKQIRIEKEISKMFPIIRRPLNLIERRTRAMKNDDLRKKSQSLIAYIPTVSYVNDKEESKRSKEKIKKNRVFMDFMDNQG</sequence>
<name>A0A1R2CS45_9CILI</name>
<comment type="caution">
    <text evidence="1">The sequence shown here is derived from an EMBL/GenBank/DDBJ whole genome shotgun (WGS) entry which is preliminary data.</text>
</comment>
<keyword evidence="2" id="KW-1185">Reference proteome</keyword>
<organism evidence="1 2">
    <name type="scientific">Stentor coeruleus</name>
    <dbReference type="NCBI Taxonomy" id="5963"/>
    <lineage>
        <taxon>Eukaryota</taxon>
        <taxon>Sar</taxon>
        <taxon>Alveolata</taxon>
        <taxon>Ciliophora</taxon>
        <taxon>Postciliodesmatophora</taxon>
        <taxon>Heterotrichea</taxon>
        <taxon>Heterotrichida</taxon>
        <taxon>Stentoridae</taxon>
        <taxon>Stentor</taxon>
    </lineage>
</organism>